<accession>A0A1M7RSC0</accession>
<sequence length="200" mass="22817">MSQTSQNNPISNSKRNFYLSLLLVSLLFMFCGAAYFQNTHPGHLTIIDTEEKNNKANPNLSEMQHIQELMSALEKDPSNQAILIDLAEHLLQANQLEDAELLLLNASSQNKNSPDIWRLLGMTQYSLKKYNKAAESFEELIKIEKKAEHLYSLGVLYKYFLNNNKKGEAIFNEALSLPNISEDVKEKIKEELKTQSPNNQ</sequence>
<dbReference type="SUPFAM" id="SSF48452">
    <property type="entry name" value="TPR-like"/>
    <property type="match status" value="1"/>
</dbReference>
<keyword evidence="4" id="KW-1185">Reference proteome</keyword>
<dbReference type="Proteomes" id="UP000186469">
    <property type="component" value="Unassembled WGS sequence"/>
</dbReference>
<keyword evidence="2" id="KW-0472">Membrane</keyword>
<dbReference type="OrthoDB" id="5459082at2"/>
<gene>
    <name evidence="3" type="ORF">SAMN02745728_00105</name>
</gene>
<evidence type="ECO:0000256" key="1">
    <source>
        <dbReference type="PROSITE-ProRule" id="PRU00339"/>
    </source>
</evidence>
<feature type="transmembrane region" description="Helical" evidence="2">
    <location>
        <begin position="17"/>
        <end position="36"/>
    </location>
</feature>
<evidence type="ECO:0000256" key="2">
    <source>
        <dbReference type="SAM" id="Phobius"/>
    </source>
</evidence>
<protein>
    <submittedName>
        <fullName evidence="3">Tetratricopeptide repeat-containing protein</fullName>
    </submittedName>
</protein>
<keyword evidence="1" id="KW-0802">TPR repeat</keyword>
<feature type="repeat" description="TPR" evidence="1">
    <location>
        <begin position="114"/>
        <end position="147"/>
    </location>
</feature>
<dbReference type="RefSeq" id="WP_072695413.1">
    <property type="nucleotide sequence ID" value="NZ_FRDI01000002.1"/>
</dbReference>
<dbReference type="InterPro" id="IPR011990">
    <property type="entry name" value="TPR-like_helical_dom_sf"/>
</dbReference>
<proteinExistence type="predicted"/>
<dbReference type="STRING" id="1121455.SAMN02745728_00105"/>
<evidence type="ECO:0000313" key="3">
    <source>
        <dbReference type="EMBL" id="SHN49185.1"/>
    </source>
</evidence>
<organism evidence="3 4">
    <name type="scientific">Desulfovibrio litoralis DSM 11393</name>
    <dbReference type="NCBI Taxonomy" id="1121455"/>
    <lineage>
        <taxon>Bacteria</taxon>
        <taxon>Pseudomonadati</taxon>
        <taxon>Thermodesulfobacteriota</taxon>
        <taxon>Desulfovibrionia</taxon>
        <taxon>Desulfovibrionales</taxon>
        <taxon>Desulfovibrionaceae</taxon>
        <taxon>Desulfovibrio</taxon>
    </lineage>
</organism>
<keyword evidence="2" id="KW-1133">Transmembrane helix</keyword>
<dbReference type="PROSITE" id="PS50005">
    <property type="entry name" value="TPR"/>
    <property type="match status" value="1"/>
</dbReference>
<reference evidence="3 4" key="1">
    <citation type="submission" date="2016-12" db="EMBL/GenBank/DDBJ databases">
        <authorList>
            <person name="Song W.-J."/>
            <person name="Kurnit D.M."/>
        </authorList>
    </citation>
    <scope>NUCLEOTIDE SEQUENCE [LARGE SCALE GENOMIC DNA]</scope>
    <source>
        <strain evidence="3 4">DSM 11393</strain>
    </source>
</reference>
<name>A0A1M7RSC0_9BACT</name>
<keyword evidence="2" id="KW-0812">Transmembrane</keyword>
<dbReference type="EMBL" id="FRDI01000002">
    <property type="protein sequence ID" value="SHN49185.1"/>
    <property type="molecule type" value="Genomic_DNA"/>
</dbReference>
<dbReference type="Pfam" id="PF14559">
    <property type="entry name" value="TPR_19"/>
    <property type="match status" value="1"/>
</dbReference>
<dbReference type="Gene3D" id="1.25.40.10">
    <property type="entry name" value="Tetratricopeptide repeat domain"/>
    <property type="match status" value="1"/>
</dbReference>
<dbReference type="InterPro" id="IPR019734">
    <property type="entry name" value="TPR_rpt"/>
</dbReference>
<dbReference type="AlphaFoldDB" id="A0A1M7RSC0"/>
<evidence type="ECO:0000313" key="4">
    <source>
        <dbReference type="Proteomes" id="UP000186469"/>
    </source>
</evidence>